<name>A0ABW9B7H5_9BURK</name>
<organism evidence="1 2">
    <name type="scientific">Paraburkholderia dipogonis</name>
    <dbReference type="NCBI Taxonomy" id="1211383"/>
    <lineage>
        <taxon>Bacteria</taxon>
        <taxon>Pseudomonadati</taxon>
        <taxon>Pseudomonadota</taxon>
        <taxon>Betaproteobacteria</taxon>
        <taxon>Burkholderiales</taxon>
        <taxon>Burkholderiaceae</taxon>
        <taxon>Paraburkholderia</taxon>
    </lineage>
</organism>
<gene>
    <name evidence="1" type="ORF">PQR57_45520</name>
</gene>
<keyword evidence="2" id="KW-1185">Reference proteome</keyword>
<sequence length="360" mass="38923">MDVERAHRLAHRVKMDAPYVAQFATCGREELMTMPGESVDSHCAVRARRTADCGSTTRNIWRFQSRWTGIALLWSVLASAQEMEPRSYSAVPVGTNFVVAGYARSTGDVSLDPSLPITDLQARINTYSLGYSHSFGVAGHVASVAVLLPYANANLTGNVAGVPGQAWRSGLGDVRFRIAANLLGGSALTPGEFARRSPSTILGASLSVVAPTGQYQPARIVNVGSNRWAFKPELGFSQPVGNWFVDGAAGVWVFTDNTNFFGGKRRSQSPLAVFQWHGGYTWRPGLWIAADVAYLTGGRTSVNGVQNADLQSSTRYGVTLSAPLAAQWSAKLAWSRGLTTRIGGNFQTVSVALQYRWFNR</sequence>
<reference evidence="1 2" key="1">
    <citation type="journal article" date="2024" name="Chem. Sci.">
        <title>Discovery of megapolipeptins by genome mining of a Burkholderiales bacteria collection.</title>
        <authorList>
            <person name="Paulo B.S."/>
            <person name="Recchia M.J.J."/>
            <person name="Lee S."/>
            <person name="Fergusson C.H."/>
            <person name="Romanowski S.B."/>
            <person name="Hernandez A."/>
            <person name="Krull N."/>
            <person name="Liu D.Y."/>
            <person name="Cavanagh H."/>
            <person name="Bos A."/>
            <person name="Gray C.A."/>
            <person name="Murphy B.T."/>
            <person name="Linington R.G."/>
            <person name="Eustaquio A.S."/>
        </authorList>
    </citation>
    <scope>NUCLEOTIDE SEQUENCE [LARGE SCALE GENOMIC DNA]</scope>
    <source>
        <strain evidence="1 2">RL17-350-BIC-A</strain>
    </source>
</reference>
<protein>
    <submittedName>
        <fullName evidence="1">Transporter</fullName>
    </submittedName>
</protein>
<evidence type="ECO:0000313" key="2">
    <source>
        <dbReference type="Proteomes" id="UP001629230"/>
    </source>
</evidence>
<dbReference type="Pfam" id="PF13557">
    <property type="entry name" value="Phenol_MetA_deg"/>
    <property type="match status" value="1"/>
</dbReference>
<dbReference type="Proteomes" id="UP001629230">
    <property type="component" value="Unassembled WGS sequence"/>
</dbReference>
<dbReference type="EMBL" id="JAQQEZ010000084">
    <property type="protein sequence ID" value="MFM0008156.1"/>
    <property type="molecule type" value="Genomic_DNA"/>
</dbReference>
<proteinExistence type="predicted"/>
<comment type="caution">
    <text evidence="1">The sequence shown here is derived from an EMBL/GenBank/DDBJ whole genome shotgun (WGS) entry which is preliminary data.</text>
</comment>
<accession>A0ABW9B7H5</accession>
<evidence type="ECO:0000313" key="1">
    <source>
        <dbReference type="EMBL" id="MFM0008156.1"/>
    </source>
</evidence>
<dbReference type="RefSeq" id="WP_408183090.1">
    <property type="nucleotide sequence ID" value="NZ_JAQQEZ010000084.1"/>
</dbReference>
<dbReference type="InterPro" id="IPR025737">
    <property type="entry name" value="FApF"/>
</dbReference>